<dbReference type="AlphaFoldDB" id="A0A0H5RPG8"/>
<sequence>MAGPALSVPLGGGLEIMFERIADAIEAQQRRALAEYAVTEVVWHAAPASAGCSRHAA</sequence>
<organism evidence="1 2">
    <name type="scientific">Mycolicibacterium neworleansense</name>
    <dbReference type="NCBI Taxonomy" id="146018"/>
    <lineage>
        <taxon>Bacteria</taxon>
        <taxon>Bacillati</taxon>
        <taxon>Actinomycetota</taxon>
        <taxon>Actinomycetes</taxon>
        <taxon>Mycobacteriales</taxon>
        <taxon>Mycobacteriaceae</taxon>
        <taxon>Mycolicibacterium</taxon>
    </lineage>
</organism>
<accession>A0A0H5RPG8</accession>
<evidence type="ECO:0000313" key="1">
    <source>
        <dbReference type="EMBL" id="CRZ15711.1"/>
    </source>
</evidence>
<proteinExistence type="predicted"/>
<reference evidence="2" key="1">
    <citation type="submission" date="2015-07" db="EMBL/GenBank/DDBJ databases">
        <authorList>
            <person name="Urmite Genomes"/>
        </authorList>
    </citation>
    <scope>NUCLEOTIDE SEQUENCE [LARGE SCALE GENOMIC DNA]</scope>
    <source>
        <strain evidence="2">type strain: ATCC 49404</strain>
    </source>
</reference>
<gene>
    <name evidence="1" type="ORF">BN2156_02574</name>
</gene>
<name>A0A0H5RPG8_9MYCO</name>
<keyword evidence="2" id="KW-1185">Reference proteome</keyword>
<protein>
    <submittedName>
        <fullName evidence="1">Uncharacterized protein</fullName>
    </submittedName>
</protein>
<evidence type="ECO:0000313" key="2">
    <source>
        <dbReference type="Proteomes" id="UP000199147"/>
    </source>
</evidence>
<dbReference type="EMBL" id="CWKH01000001">
    <property type="protein sequence ID" value="CRZ15711.1"/>
    <property type="molecule type" value="Genomic_DNA"/>
</dbReference>
<dbReference type="Proteomes" id="UP000199147">
    <property type="component" value="Unassembled WGS sequence"/>
</dbReference>